<dbReference type="AlphaFoldDB" id="A0A6J4NIF7"/>
<dbReference type="EMBL" id="CADCUR010000055">
    <property type="protein sequence ID" value="CAA9386908.1"/>
    <property type="molecule type" value="Genomic_DNA"/>
</dbReference>
<sequence length="42" mass="4807">MKSLCRLSLTERRRLHRSFEGGQSKFASASRRIIVFEAAPNV</sequence>
<accession>A0A6J4NIF7</accession>
<reference evidence="1" key="1">
    <citation type="submission" date="2020-02" db="EMBL/GenBank/DDBJ databases">
        <authorList>
            <person name="Meier V. D."/>
        </authorList>
    </citation>
    <scope>NUCLEOTIDE SEQUENCE</scope>
    <source>
        <strain evidence="1">AVDCRST_MAG74</strain>
    </source>
</reference>
<proteinExistence type="predicted"/>
<name>A0A6J4NIF7_9BACT</name>
<organism evidence="1">
    <name type="scientific">uncultured Pyrinomonadaceae bacterium</name>
    <dbReference type="NCBI Taxonomy" id="2283094"/>
    <lineage>
        <taxon>Bacteria</taxon>
        <taxon>Pseudomonadati</taxon>
        <taxon>Acidobacteriota</taxon>
        <taxon>Blastocatellia</taxon>
        <taxon>Blastocatellales</taxon>
        <taxon>Pyrinomonadaceae</taxon>
        <taxon>environmental samples</taxon>
    </lineage>
</organism>
<evidence type="ECO:0000313" key="1">
    <source>
        <dbReference type="EMBL" id="CAA9386908.1"/>
    </source>
</evidence>
<protein>
    <submittedName>
        <fullName evidence="1">Uncharacterized protein</fullName>
    </submittedName>
</protein>
<gene>
    <name evidence="1" type="ORF">AVDCRST_MAG74-845</name>
</gene>